<evidence type="ECO:0000256" key="1">
    <source>
        <dbReference type="SAM" id="Phobius"/>
    </source>
</evidence>
<keyword evidence="1" id="KW-0472">Membrane</keyword>
<evidence type="ECO:0000313" key="3">
    <source>
        <dbReference type="Proteomes" id="UP000308230"/>
    </source>
</evidence>
<comment type="caution">
    <text evidence="2">The sequence shown here is derived from an EMBL/GenBank/DDBJ whole genome shotgun (WGS) entry which is preliminary data.</text>
</comment>
<reference evidence="2 3" key="1">
    <citation type="submission" date="2019-04" db="EMBL/GenBank/DDBJ databases">
        <title>Bacillus caeni sp. nov., a bacterium isolated from mangrove sediment.</title>
        <authorList>
            <person name="Huang H."/>
            <person name="Mo K."/>
            <person name="Hu Y."/>
        </authorList>
    </citation>
    <scope>NUCLEOTIDE SEQUENCE [LARGE SCALE GENOMIC DNA]</scope>
    <source>
        <strain evidence="2 3">HB172195</strain>
    </source>
</reference>
<keyword evidence="3" id="KW-1185">Reference proteome</keyword>
<name>A0A5R9F3E5_9BACL</name>
<accession>A0A5R9F3E5</accession>
<gene>
    <name evidence="2" type="ORF">FCL54_10820</name>
</gene>
<dbReference type="RefSeq" id="WP_138126290.1">
    <property type="nucleotide sequence ID" value="NZ_SWLG01000007.1"/>
</dbReference>
<evidence type="ECO:0000313" key="2">
    <source>
        <dbReference type="EMBL" id="TLS37019.1"/>
    </source>
</evidence>
<dbReference type="EMBL" id="SWLG01000007">
    <property type="protein sequence ID" value="TLS37019.1"/>
    <property type="molecule type" value="Genomic_DNA"/>
</dbReference>
<feature type="transmembrane region" description="Helical" evidence="1">
    <location>
        <begin position="82"/>
        <end position="102"/>
    </location>
</feature>
<feature type="transmembrane region" description="Helical" evidence="1">
    <location>
        <begin position="31"/>
        <end position="48"/>
    </location>
</feature>
<organism evidence="2 3">
    <name type="scientific">Exobacillus caeni</name>
    <dbReference type="NCBI Taxonomy" id="2574798"/>
    <lineage>
        <taxon>Bacteria</taxon>
        <taxon>Bacillati</taxon>
        <taxon>Bacillota</taxon>
        <taxon>Bacilli</taxon>
        <taxon>Bacillales</taxon>
        <taxon>Guptibacillaceae</taxon>
        <taxon>Exobacillus</taxon>
    </lineage>
</organism>
<keyword evidence="1" id="KW-1133">Transmembrane helix</keyword>
<dbReference type="Proteomes" id="UP000308230">
    <property type="component" value="Unassembled WGS sequence"/>
</dbReference>
<dbReference type="AlphaFoldDB" id="A0A5R9F3E5"/>
<sequence>MKKFVGLSVLSAAIIGLIAWGLSVFFSFSYMEWSFFIGLGITVILYLSNSSGGMLSRMATLEASESNWKVQEDTEQKVNVGAIFYGSVLYTIVSFIIMMITYF</sequence>
<evidence type="ECO:0008006" key="4">
    <source>
        <dbReference type="Google" id="ProtNLM"/>
    </source>
</evidence>
<dbReference type="OrthoDB" id="2872863at2"/>
<protein>
    <recommendedName>
        <fullName evidence="4">DUF3899 domain-containing protein</fullName>
    </recommendedName>
</protein>
<proteinExistence type="predicted"/>
<keyword evidence="1" id="KW-0812">Transmembrane</keyword>